<reference evidence="1 2" key="1">
    <citation type="journal article" date="2015" name="Sci. Rep.">
        <title>The power of single molecule real-time sequencing technology in the de novo assembly of a eukaryotic genome.</title>
        <authorList>
            <person name="Sakai H."/>
            <person name="Naito K."/>
            <person name="Ogiso-Tanaka E."/>
            <person name="Takahashi Y."/>
            <person name="Iseki K."/>
            <person name="Muto C."/>
            <person name="Satou K."/>
            <person name="Teruya K."/>
            <person name="Shiroma A."/>
            <person name="Shimoji M."/>
            <person name="Hirano T."/>
            <person name="Itoh T."/>
            <person name="Kaga A."/>
            <person name="Tomooka N."/>
        </authorList>
    </citation>
    <scope>NUCLEOTIDE SEQUENCE [LARGE SCALE GENOMIC DNA]</scope>
    <source>
        <strain evidence="2">cv. Shumari</strain>
    </source>
</reference>
<dbReference type="AlphaFoldDB" id="A0A0S3SGJ9"/>
<accession>A0A0S3SGJ9</accession>
<keyword evidence="2" id="KW-1185">Reference proteome</keyword>
<evidence type="ECO:0000313" key="1">
    <source>
        <dbReference type="EMBL" id="BAT91957.1"/>
    </source>
</evidence>
<protein>
    <submittedName>
        <fullName evidence="1">Uncharacterized protein</fullName>
    </submittedName>
</protein>
<organism evidence="1 2">
    <name type="scientific">Vigna angularis var. angularis</name>
    <dbReference type="NCBI Taxonomy" id="157739"/>
    <lineage>
        <taxon>Eukaryota</taxon>
        <taxon>Viridiplantae</taxon>
        <taxon>Streptophyta</taxon>
        <taxon>Embryophyta</taxon>
        <taxon>Tracheophyta</taxon>
        <taxon>Spermatophyta</taxon>
        <taxon>Magnoliopsida</taxon>
        <taxon>eudicotyledons</taxon>
        <taxon>Gunneridae</taxon>
        <taxon>Pentapetalae</taxon>
        <taxon>rosids</taxon>
        <taxon>fabids</taxon>
        <taxon>Fabales</taxon>
        <taxon>Fabaceae</taxon>
        <taxon>Papilionoideae</taxon>
        <taxon>50 kb inversion clade</taxon>
        <taxon>NPAAA clade</taxon>
        <taxon>indigoferoid/millettioid clade</taxon>
        <taxon>Phaseoleae</taxon>
        <taxon>Vigna</taxon>
    </lineage>
</organism>
<evidence type="ECO:0000313" key="2">
    <source>
        <dbReference type="Proteomes" id="UP000291084"/>
    </source>
</evidence>
<sequence>KDKNNYFSTRSHYHHPRSFPLPHYVYHSKTVIVKNDAINIRKESLCMELDVTNPCRFFFSLSPLMPQLLDGNGSPDFIPSTQFLFFYLP</sequence>
<dbReference type="Proteomes" id="UP000291084">
    <property type="component" value="Chromosome 7"/>
</dbReference>
<name>A0A0S3SGJ9_PHAAN</name>
<gene>
    <name evidence="1" type="primary">Vigan.07G060300</name>
    <name evidence="1" type="ORF">VIGAN_07060300</name>
</gene>
<proteinExistence type="predicted"/>
<feature type="non-terminal residue" evidence="1">
    <location>
        <position position="1"/>
    </location>
</feature>
<dbReference type="EMBL" id="AP015040">
    <property type="protein sequence ID" value="BAT91957.1"/>
    <property type="molecule type" value="Genomic_DNA"/>
</dbReference>